<accession>A0A1H9X4P5</accession>
<organism evidence="4 5">
    <name type="scientific">Salipaludibacillus aurantiacus</name>
    <dbReference type="NCBI Taxonomy" id="1601833"/>
    <lineage>
        <taxon>Bacteria</taxon>
        <taxon>Bacillati</taxon>
        <taxon>Bacillota</taxon>
        <taxon>Bacilli</taxon>
        <taxon>Bacillales</taxon>
        <taxon>Bacillaceae</taxon>
    </lineage>
</organism>
<dbReference type="Gene3D" id="1.10.101.10">
    <property type="entry name" value="PGBD-like superfamily/PGBD"/>
    <property type="match status" value="12"/>
</dbReference>
<dbReference type="OrthoDB" id="9816557at2"/>
<dbReference type="GO" id="GO:0004040">
    <property type="term" value="F:amidase activity"/>
    <property type="evidence" value="ECO:0007669"/>
    <property type="project" value="InterPro"/>
</dbReference>
<dbReference type="InterPro" id="IPR036365">
    <property type="entry name" value="PGBD-like_sf"/>
</dbReference>
<keyword evidence="5" id="KW-1185">Reference proteome</keyword>
<dbReference type="SUPFAM" id="SSF47090">
    <property type="entry name" value="PGBD-like"/>
    <property type="match status" value="12"/>
</dbReference>
<dbReference type="InterPro" id="IPR002477">
    <property type="entry name" value="Peptidoglycan-bd-like"/>
</dbReference>
<dbReference type="Pfam" id="PF08239">
    <property type="entry name" value="SH3_3"/>
    <property type="match status" value="1"/>
</dbReference>
<proteinExistence type="predicted"/>
<feature type="chain" id="PRO_5039148819" evidence="2">
    <location>
        <begin position="25"/>
        <end position="1483"/>
    </location>
</feature>
<dbReference type="SMART" id="SM00287">
    <property type="entry name" value="SH3b"/>
    <property type="match status" value="1"/>
</dbReference>
<dbReference type="STRING" id="1601833.SAMN05518684_1252"/>
<name>A0A1H9X4P5_9BACI</name>
<dbReference type="PROSITE" id="PS51781">
    <property type="entry name" value="SH3B"/>
    <property type="match status" value="1"/>
</dbReference>
<sequence length="1483" mass="166365">MVRKKLKRSFILFICFLLAFSSFGAISGGQVSAQEEKYFYEDDEVPDRDKEETRELPLKEGDEDEQVIILKERLILAGFYELEEEQELDARFDEQLRDAVTEFQSSQELETTGEYDETTQNLLADYLENELNILYSIDDESEEITDLKMTLSFIGYGNFPEEPSPYFGQLTKQIVEEFQETEELEVTGAINEETLEVLMSLVEEYDEEHTVNTDLEESESTEEEAAEEDTVTEEEPDEKETEEKEIDKSPDTEESKESSETEDKEQSSETNVREEENSVKDEEEAEEKEEAAEEESNETEEIDESDPAADENQDASGETNEEAEKTEQESLEPESDKDGEKREEKDLEDSEETDSSAFSMSLMTVEEPLALPYEDGDSGEDIVTVKQDLTRLGFGNFPSVPSNRYGPVTMGVVEEFQKYYGLNATGITDEETYDRIAAELSTIYRDGQADEDIVELKKKLTVLGYGNFPSSPSNRYGPVTEGVVKEFQYSENLRVNGIGDSVTVALLEERYLEEWYATASLTLPYQNGDSGEDIDTLKQDLTRLGFGNFPSSPSTRYGPVTMGVVKDFQEYYGLSATGETDQETYDRIVAELNTIYRDGQADEDITELKEKLTYLGYGNFPEDPSVRYGPVTEGVVTEFQSSEDLTVNGIGDSVTVALLETRYLEERYATVNLTLPYEDGDSGDDIVTLKQDLTRLGFGNFPSSPSPRYGPVTMGVVRDFQEYYGLNVTGETDKKTYDRIAAELNTIYRDGQAHKDIVSFKQDLTRLGYGNFPEEPSNRYGPVTEGVLLEFQKAEELVENGIGDSITMGRLKERTLEYHNANLSLPYENGDVGDLIRELKIDLTTLGFGNFPSSPSNRYGPVTMGVVEDFQNYYGLNATGITDQRTMNQLKQELNTIYRDGQAHDDIVGFKQDLTQLGYGNFPSLPSNRYGSVTSGVVSEFQESQELVVNGIGDSVTLAKIESLLPDLPNLGKGVVTASNLNVRQGPGTSFSIIGTLANGTEVNLLEDTGHWYRISHSSITASPAYVSKTYIREVSDKLSVPYKDGDAGDEIVELKKNLTTLGFGNFPESPSNRYGSVTEGVVKVFQDYYGLAVTGEAEQATLDYIDEVLASSYQEGKSHEGVRDLKLNLTRLGFGNFSSNPSNSYGSVTAGVVREFQAYHHLVVNGIGDPVTLMKINSELNKQGGTGYTRSYDMTIEQMLDRQMTLGPQTDLYGGGWQNAKREDVRYYLDPLNFSLDPSSRDMYQFLKLSQTSGVSATQLNKILSGKGILHHTGATFKDAAERNGVNDIYLISHALLETGHGTSILSNGSIEVGQVSTNKWVSIRPTSSGKATYILERVYNDRLNRWSWVRTRDDNFDTNGMTLRQTYNMFGIEAVDSDPYTRGSVRAFREGWFTPEASIRGGAQFISNNYLERGQDTLYKMRWDPDFHEAAVSSDVRIARSSFYQYATDIGWAYKQTRMIKSLYDQIENPYLPLEVPNYKR</sequence>
<gene>
    <name evidence="4" type="ORF">SAMN05518684_1252</name>
</gene>
<dbReference type="InterPro" id="IPR036366">
    <property type="entry name" value="PGBDSf"/>
</dbReference>
<feature type="compositionally biased region" description="Basic and acidic residues" evidence="1">
    <location>
        <begin position="322"/>
        <end position="345"/>
    </location>
</feature>
<feature type="signal peptide" evidence="2">
    <location>
        <begin position="1"/>
        <end position="24"/>
    </location>
</feature>
<feature type="region of interest" description="Disordered" evidence="1">
    <location>
        <begin position="206"/>
        <end position="360"/>
    </location>
</feature>
<evidence type="ECO:0000313" key="4">
    <source>
        <dbReference type="EMBL" id="SES41166.1"/>
    </source>
</evidence>
<dbReference type="EMBL" id="FOGT01000025">
    <property type="protein sequence ID" value="SES41166.1"/>
    <property type="molecule type" value="Genomic_DNA"/>
</dbReference>
<keyword evidence="2" id="KW-0732">Signal</keyword>
<feature type="compositionally biased region" description="Basic and acidic residues" evidence="1">
    <location>
        <begin position="241"/>
        <end position="280"/>
    </location>
</feature>
<evidence type="ECO:0000259" key="3">
    <source>
        <dbReference type="PROSITE" id="PS51781"/>
    </source>
</evidence>
<evidence type="ECO:0000256" key="2">
    <source>
        <dbReference type="SAM" id="SignalP"/>
    </source>
</evidence>
<dbReference type="RefSeq" id="WP_093055892.1">
    <property type="nucleotide sequence ID" value="NZ_FOGT01000025.1"/>
</dbReference>
<evidence type="ECO:0000256" key="1">
    <source>
        <dbReference type="SAM" id="MobiDB-lite"/>
    </source>
</evidence>
<feature type="compositionally biased region" description="Acidic residues" evidence="1">
    <location>
        <begin position="281"/>
        <end position="313"/>
    </location>
</feature>
<evidence type="ECO:0000313" key="5">
    <source>
        <dbReference type="Proteomes" id="UP000198571"/>
    </source>
</evidence>
<dbReference type="Gene3D" id="2.30.30.40">
    <property type="entry name" value="SH3 Domains"/>
    <property type="match status" value="1"/>
</dbReference>
<dbReference type="Pfam" id="PF01471">
    <property type="entry name" value="PG_binding_1"/>
    <property type="match status" value="12"/>
</dbReference>
<protein>
    <submittedName>
        <fullName evidence="4">Beta-N-acetylglucosaminidase</fullName>
    </submittedName>
</protein>
<dbReference type="Proteomes" id="UP000198571">
    <property type="component" value="Unassembled WGS sequence"/>
</dbReference>
<dbReference type="InterPro" id="IPR002901">
    <property type="entry name" value="MGlyc_endo_b_GlcNAc-like_dom"/>
</dbReference>
<reference evidence="5" key="1">
    <citation type="submission" date="2016-10" db="EMBL/GenBank/DDBJ databases">
        <authorList>
            <person name="Varghese N."/>
            <person name="Submissions S."/>
        </authorList>
    </citation>
    <scope>NUCLEOTIDE SEQUENCE [LARGE SCALE GENOMIC DNA]</scope>
    <source>
        <strain evidence="5">S9</strain>
    </source>
</reference>
<dbReference type="SMART" id="SM00047">
    <property type="entry name" value="LYZ2"/>
    <property type="match status" value="1"/>
</dbReference>
<dbReference type="InterPro" id="IPR003646">
    <property type="entry name" value="SH3-like_bac-type"/>
</dbReference>
<feature type="domain" description="SH3b" evidence="3">
    <location>
        <begin position="971"/>
        <end position="1036"/>
    </location>
</feature>
<feature type="compositionally biased region" description="Acidic residues" evidence="1">
    <location>
        <begin position="214"/>
        <end position="240"/>
    </location>
</feature>